<accession>A0ABN0UQ27</accession>
<comment type="caution">
    <text evidence="2">The sequence shown here is derived from an EMBL/GenBank/DDBJ whole genome shotgun (WGS) entry which is preliminary data.</text>
</comment>
<keyword evidence="3" id="KW-1185">Reference proteome</keyword>
<evidence type="ECO:0000256" key="1">
    <source>
        <dbReference type="SAM" id="Phobius"/>
    </source>
</evidence>
<evidence type="ECO:0000313" key="2">
    <source>
        <dbReference type="EMBL" id="GAA0257567.1"/>
    </source>
</evidence>
<dbReference type="RefSeq" id="WP_344651210.1">
    <property type="nucleotide sequence ID" value="NZ_BAAAGX010000018.1"/>
</dbReference>
<evidence type="ECO:0000313" key="3">
    <source>
        <dbReference type="Proteomes" id="UP001500967"/>
    </source>
</evidence>
<protein>
    <submittedName>
        <fullName evidence="2">Uncharacterized protein</fullName>
    </submittedName>
</protein>
<keyword evidence="1" id="KW-1133">Transmembrane helix</keyword>
<name>A0ABN0UQ27_9ACTN</name>
<dbReference type="Proteomes" id="UP001500967">
    <property type="component" value="Unassembled WGS sequence"/>
</dbReference>
<reference evidence="2 3" key="1">
    <citation type="journal article" date="2019" name="Int. J. Syst. Evol. Microbiol.">
        <title>The Global Catalogue of Microorganisms (GCM) 10K type strain sequencing project: providing services to taxonomists for standard genome sequencing and annotation.</title>
        <authorList>
            <consortium name="The Broad Institute Genomics Platform"/>
            <consortium name="The Broad Institute Genome Sequencing Center for Infectious Disease"/>
            <person name="Wu L."/>
            <person name="Ma J."/>
        </authorList>
    </citation>
    <scope>NUCLEOTIDE SEQUENCE [LARGE SCALE GENOMIC DNA]</scope>
    <source>
        <strain evidence="2 3">JCM 10425</strain>
    </source>
</reference>
<feature type="transmembrane region" description="Helical" evidence="1">
    <location>
        <begin position="37"/>
        <end position="60"/>
    </location>
</feature>
<sequence length="188" mass="21014">MIRRAVLFELRIYRNLARWVARRPDVRGGEPFGYAQLVTPVLCLWIFGSAVETVVVHFILPWEGIRLVADVIGVWGLLWMLGLLAGMRTYPHLVTPEALRVRHGGNFDLTLPWGTIESITQQRTNLESSIRTLRLIDDELFVAVNNEVNVRVVLTEPIVVKGQEVTAVNFLADAPKALVARAKAPAAP</sequence>
<organism evidence="2 3">
    <name type="scientific">Cryptosporangium japonicum</name>
    <dbReference type="NCBI Taxonomy" id="80872"/>
    <lineage>
        <taxon>Bacteria</taxon>
        <taxon>Bacillati</taxon>
        <taxon>Actinomycetota</taxon>
        <taxon>Actinomycetes</taxon>
        <taxon>Cryptosporangiales</taxon>
        <taxon>Cryptosporangiaceae</taxon>
        <taxon>Cryptosporangium</taxon>
    </lineage>
</organism>
<keyword evidence="1" id="KW-0812">Transmembrane</keyword>
<feature type="transmembrane region" description="Helical" evidence="1">
    <location>
        <begin position="67"/>
        <end position="87"/>
    </location>
</feature>
<gene>
    <name evidence="2" type="ORF">GCM10009539_48680</name>
</gene>
<dbReference type="EMBL" id="BAAAGX010000018">
    <property type="protein sequence ID" value="GAA0257567.1"/>
    <property type="molecule type" value="Genomic_DNA"/>
</dbReference>
<proteinExistence type="predicted"/>
<keyword evidence="1" id="KW-0472">Membrane</keyword>